<proteinExistence type="predicted"/>
<evidence type="ECO:0000313" key="6">
    <source>
        <dbReference type="Proteomes" id="UP000502179"/>
    </source>
</evidence>
<dbReference type="SUPFAM" id="SSF50182">
    <property type="entry name" value="Sm-like ribonucleoproteins"/>
    <property type="match status" value="1"/>
</dbReference>
<dbReference type="GO" id="GO:0008381">
    <property type="term" value="F:mechanosensitive monoatomic ion channel activity"/>
    <property type="evidence" value="ECO:0007669"/>
    <property type="project" value="UniProtKB-ARBA"/>
</dbReference>
<dbReference type="InterPro" id="IPR006685">
    <property type="entry name" value="MscS_channel_2nd"/>
</dbReference>
<dbReference type="InterPro" id="IPR023408">
    <property type="entry name" value="MscS_beta-dom_sf"/>
</dbReference>
<evidence type="ECO:0000256" key="4">
    <source>
        <dbReference type="ARBA" id="ARBA00023136"/>
    </source>
</evidence>
<evidence type="ECO:0000256" key="2">
    <source>
        <dbReference type="ARBA" id="ARBA00022692"/>
    </source>
</evidence>
<dbReference type="RefSeq" id="WP_166032643.1">
    <property type="nucleotide sequence ID" value="NZ_CP048877.1"/>
</dbReference>
<dbReference type="PANTHER" id="PTHR30566">
    <property type="entry name" value="YNAI-RELATED MECHANOSENSITIVE ION CHANNEL"/>
    <property type="match status" value="1"/>
</dbReference>
<dbReference type="Proteomes" id="UP000502179">
    <property type="component" value="Chromosome"/>
</dbReference>
<keyword evidence="4" id="KW-0472">Membrane</keyword>
<keyword evidence="6" id="KW-1185">Reference proteome</keyword>
<accession>A0A6G7PY00</accession>
<sequence>MELKGLLEAGGVGWGLLILALILTLLFHHILFFSLQRLALQTSNLLDDLIIRHIRSPARLLFISLVLQLSFPLPEGLKAPFHHGATLLFIVSVVWIFIEGARLLEELVLIRYPLGVKDNLLARKIYTQVRVLKRIIIVLSIFLGLSLALLTFPKIRQIGISLLASAGLLGLILGMAAQKTLAGLIAGFQLAVTQPIRIDDVVIVDGEWGRIEEITLTYVVVRIWDERRLIVPINYFLERPFENWTRVSAELLATVYIYADYSLPVAPVREALYRILRSSPLWDGRVWGLQVTGTTEKTLELRALMSASDSSAAWDLRCEVREKLLSFIQKEYPHCLPKVRAEIKNESQG</sequence>
<keyword evidence="2" id="KW-0812">Transmembrane</keyword>
<dbReference type="KEGG" id="tav:G4V39_09155"/>
<organism evidence="5 6">
    <name type="scientific">Thermosulfuriphilus ammonigenes</name>
    <dbReference type="NCBI Taxonomy" id="1936021"/>
    <lineage>
        <taxon>Bacteria</taxon>
        <taxon>Pseudomonadati</taxon>
        <taxon>Thermodesulfobacteriota</taxon>
        <taxon>Thermodesulfobacteria</taxon>
        <taxon>Thermodesulfobacteriales</taxon>
        <taxon>Thermodesulfobacteriaceae</taxon>
        <taxon>Thermosulfuriphilus</taxon>
    </lineage>
</organism>
<dbReference type="Gene3D" id="2.30.30.60">
    <property type="match status" value="1"/>
</dbReference>
<name>A0A6G7PY00_9BACT</name>
<evidence type="ECO:0000256" key="1">
    <source>
        <dbReference type="ARBA" id="ARBA00004370"/>
    </source>
</evidence>
<evidence type="ECO:0000256" key="3">
    <source>
        <dbReference type="ARBA" id="ARBA00022989"/>
    </source>
</evidence>
<dbReference type="GO" id="GO:0016020">
    <property type="term" value="C:membrane"/>
    <property type="evidence" value="ECO:0007669"/>
    <property type="project" value="UniProtKB-SubCell"/>
</dbReference>
<dbReference type="AlphaFoldDB" id="A0A6G7PY00"/>
<gene>
    <name evidence="5" type="ORF">G4V39_09155</name>
</gene>
<protein>
    <submittedName>
        <fullName evidence="5">Mechanosensitive ion channel</fullName>
    </submittedName>
</protein>
<reference evidence="5 6" key="1">
    <citation type="submission" date="2020-02" db="EMBL/GenBank/DDBJ databases">
        <title>Genome analysis of Thermosulfuriphilus ammonigenes ST65T, an anaerobic thermophilic chemolithoautotrophic bacterium isolated from a deep-sea hydrothermal vent.</title>
        <authorList>
            <person name="Slobodkina G."/>
            <person name="Allioux M."/>
            <person name="Merkel A."/>
            <person name="Alain K."/>
            <person name="Jebbar M."/>
            <person name="Slobodkin A."/>
        </authorList>
    </citation>
    <scope>NUCLEOTIDE SEQUENCE [LARGE SCALE GENOMIC DNA]</scope>
    <source>
        <strain evidence="5 6">ST65</strain>
    </source>
</reference>
<comment type="subcellular location">
    <subcellularLocation>
        <location evidence="1">Membrane</location>
    </subcellularLocation>
</comment>
<dbReference type="EMBL" id="CP048877">
    <property type="protein sequence ID" value="QIJ72426.1"/>
    <property type="molecule type" value="Genomic_DNA"/>
</dbReference>
<dbReference type="Pfam" id="PF00924">
    <property type="entry name" value="MS_channel_2nd"/>
    <property type="match status" value="1"/>
</dbReference>
<dbReference type="PANTHER" id="PTHR30566:SF25">
    <property type="entry name" value="INNER MEMBRANE PROTEIN"/>
    <property type="match status" value="1"/>
</dbReference>
<keyword evidence="3" id="KW-1133">Transmembrane helix</keyword>
<dbReference type="Gene3D" id="1.10.287.1260">
    <property type="match status" value="1"/>
</dbReference>
<dbReference type="InterPro" id="IPR010920">
    <property type="entry name" value="LSM_dom_sf"/>
</dbReference>
<evidence type="ECO:0000313" key="5">
    <source>
        <dbReference type="EMBL" id="QIJ72426.1"/>
    </source>
</evidence>